<dbReference type="PANTHER" id="PTHR39217">
    <property type="match status" value="1"/>
</dbReference>
<comment type="caution">
    <text evidence="1">The sequence shown here is derived from an EMBL/GenBank/DDBJ whole genome shotgun (WGS) entry which is preliminary data.</text>
</comment>
<dbReference type="SUPFAM" id="SSF56059">
    <property type="entry name" value="Glutathione synthetase ATP-binding domain-like"/>
    <property type="match status" value="1"/>
</dbReference>
<dbReference type="OrthoDB" id="3373978at2"/>
<evidence type="ECO:0008006" key="3">
    <source>
        <dbReference type="Google" id="ProtNLM"/>
    </source>
</evidence>
<dbReference type="Proteomes" id="UP000295217">
    <property type="component" value="Unassembled WGS sequence"/>
</dbReference>
<accession>A0A4R5A8L5</accession>
<evidence type="ECO:0000313" key="2">
    <source>
        <dbReference type="Proteomes" id="UP000295217"/>
    </source>
</evidence>
<organism evidence="1 2">
    <name type="scientific">Jiangella aurantiaca</name>
    <dbReference type="NCBI Taxonomy" id="2530373"/>
    <lineage>
        <taxon>Bacteria</taxon>
        <taxon>Bacillati</taxon>
        <taxon>Actinomycetota</taxon>
        <taxon>Actinomycetes</taxon>
        <taxon>Jiangellales</taxon>
        <taxon>Jiangellaceae</taxon>
        <taxon>Jiangella</taxon>
    </lineage>
</organism>
<dbReference type="PANTHER" id="PTHR39217:SF1">
    <property type="entry name" value="GLUTATHIONE SYNTHETASE"/>
    <property type="match status" value="1"/>
</dbReference>
<dbReference type="EMBL" id="SMLB01000021">
    <property type="protein sequence ID" value="TDD68361.1"/>
    <property type="molecule type" value="Genomic_DNA"/>
</dbReference>
<dbReference type="InterPro" id="IPR053191">
    <property type="entry name" value="DcsG_Biosynth_Enzyme"/>
</dbReference>
<reference evidence="1 2" key="1">
    <citation type="submission" date="2019-02" db="EMBL/GenBank/DDBJ databases">
        <title>Draft genome sequences of novel Actinobacteria.</title>
        <authorList>
            <person name="Sahin N."/>
            <person name="Ay H."/>
            <person name="Saygin H."/>
        </authorList>
    </citation>
    <scope>NUCLEOTIDE SEQUENCE [LARGE SCALE GENOMIC DNA]</scope>
    <source>
        <strain evidence="1 2">8K307</strain>
    </source>
</reference>
<name>A0A4R5A8L5_9ACTN</name>
<keyword evidence="2" id="KW-1185">Reference proteome</keyword>
<sequence>MPRVALVTCAELPDLDTDDQLVVEPLRSHRVEVETPVWDDPAVDWTAFDLAVLRNPWDYARRREQFLAWAHAVPRLLNPAKVVEWNTDKVYLRELAAAGLPVVPTTWLAPGDAGDPAAVLPSEGEYVVKPSVSAGSADTGRYRLDDAEQRALAVAQAEKLLARGSTVMLQPYLSAVDTAGETAMLHIGGEFSHAIRKGALLDGPDLRDGRPLWSEQIDPREPTPAEAELARRTLDAIPGSDGLLYARVDTIPGPTGTPVILEVELTEPSLFLATSPGAPERLAGAIVARLHGR</sequence>
<protein>
    <recommendedName>
        <fullName evidence="3">ATP-grasp domain-containing protein</fullName>
    </recommendedName>
</protein>
<evidence type="ECO:0000313" key="1">
    <source>
        <dbReference type="EMBL" id="TDD68361.1"/>
    </source>
</evidence>
<gene>
    <name evidence="1" type="ORF">E1262_16305</name>
</gene>
<dbReference type="AlphaFoldDB" id="A0A4R5A8L5"/>
<proteinExistence type="predicted"/>
<dbReference type="RefSeq" id="WP_132104196.1">
    <property type="nucleotide sequence ID" value="NZ_SMLB01000021.1"/>
</dbReference>